<dbReference type="Pfam" id="PF00067">
    <property type="entry name" value="p450"/>
    <property type="match status" value="1"/>
</dbReference>
<keyword evidence="7" id="KW-0408">Iron</keyword>
<comment type="similarity">
    <text evidence="3">Belongs to the cytochrome P450 family.</text>
</comment>
<gene>
    <name evidence="10" type="ORF">Q8F55_005454</name>
</gene>
<dbReference type="GeneID" id="95986497"/>
<dbReference type="PANTHER" id="PTHR24305:SF166">
    <property type="entry name" value="CYTOCHROME P450 12A4, MITOCHONDRIAL-RELATED"/>
    <property type="match status" value="1"/>
</dbReference>
<dbReference type="SUPFAM" id="SSF48264">
    <property type="entry name" value="Cytochrome P450"/>
    <property type="match status" value="1"/>
</dbReference>
<evidence type="ECO:0000313" key="10">
    <source>
        <dbReference type="EMBL" id="KAL1408641.1"/>
    </source>
</evidence>
<dbReference type="PRINTS" id="PR00385">
    <property type="entry name" value="P450"/>
</dbReference>
<sequence length="573" mass="63507">MAALTRFIEPLLDALPAWTRHPVAVTAGAALTLVAAAFLYLLVRARSSKFANLNGPAPANWLWGNMLQVIHGQPGEYNTIWFKEFGATVQVTALLGRKQIATGDLQAIGYILQHSYSFTKPASSNRILESVLGNGLLSSEGHKHRAQRRVLQPAFSPNHTKNLLPPFWAKSYELQEVWNRMVETGGDWDGPDPPSYTPPVPEDVVPGACKIDVLNTLNKLSLDILGLAGMNVELGALSNTGSELSDAYRDMANATHHMSALMIAEAWFPILKKIIPSKRRDIVEKNMRISAAHGMKLLQQKKLAIAKEREAGLKQDDDLAGEKDLLSLLIRANTEPDLREDQKLTDEEVLNQMTTFMFAGHETTSGTLSWCLEKLAYHPDIQEKLYAELAAVPDPEPTFDELMALPYLDKVVREIMRTDNPVIGTMRTPIEDVTLPLGSPVRGRDGKMLDSVTVPAGTEIFLSVLAVNTSEAVWGPDAKQFNPDRFDNPALQKVPGVFGNLLSFLGGARHCIGYRFAVLEIKAALFVMIRGFTFEPLPSRPKMEREWMIVQRPVVVGEKKLGPQMPLLVRKRE</sequence>
<dbReference type="InterPro" id="IPR050121">
    <property type="entry name" value="Cytochrome_P450_monoxygenase"/>
</dbReference>
<keyword evidence="9" id="KW-0812">Transmembrane</keyword>
<evidence type="ECO:0000313" key="11">
    <source>
        <dbReference type="Proteomes" id="UP001565368"/>
    </source>
</evidence>
<evidence type="ECO:0000256" key="4">
    <source>
        <dbReference type="ARBA" id="ARBA00022617"/>
    </source>
</evidence>
<keyword evidence="5" id="KW-0479">Metal-binding</keyword>
<evidence type="ECO:0008006" key="12">
    <source>
        <dbReference type="Google" id="ProtNLM"/>
    </source>
</evidence>
<keyword evidence="11" id="KW-1185">Reference proteome</keyword>
<protein>
    <recommendedName>
        <fullName evidence="12">Cytochrome P450</fullName>
    </recommendedName>
</protein>
<keyword evidence="9" id="KW-1133">Transmembrane helix</keyword>
<reference evidence="10 11" key="1">
    <citation type="submission" date="2023-08" db="EMBL/GenBank/DDBJ databases">
        <title>Annotated Genome Sequence of Vanrija albida AlHP1.</title>
        <authorList>
            <person name="Herzog R."/>
        </authorList>
    </citation>
    <scope>NUCLEOTIDE SEQUENCE [LARGE SCALE GENOMIC DNA]</scope>
    <source>
        <strain evidence="10 11">AlHP1</strain>
    </source>
</reference>
<dbReference type="Gene3D" id="1.10.630.10">
    <property type="entry name" value="Cytochrome P450"/>
    <property type="match status" value="1"/>
</dbReference>
<dbReference type="InterPro" id="IPR036396">
    <property type="entry name" value="Cyt_P450_sf"/>
</dbReference>
<dbReference type="EMBL" id="JBBXJM010000004">
    <property type="protein sequence ID" value="KAL1408641.1"/>
    <property type="molecule type" value="Genomic_DNA"/>
</dbReference>
<dbReference type="RefSeq" id="XP_069208585.1">
    <property type="nucleotide sequence ID" value="XM_069353943.1"/>
</dbReference>
<evidence type="ECO:0000256" key="8">
    <source>
        <dbReference type="ARBA" id="ARBA00023033"/>
    </source>
</evidence>
<name>A0ABR3Q1P8_9TREE</name>
<accession>A0ABR3Q1P8</accession>
<evidence type="ECO:0000256" key="6">
    <source>
        <dbReference type="ARBA" id="ARBA00023002"/>
    </source>
</evidence>
<keyword evidence="6" id="KW-0560">Oxidoreductase</keyword>
<evidence type="ECO:0000256" key="9">
    <source>
        <dbReference type="SAM" id="Phobius"/>
    </source>
</evidence>
<feature type="transmembrane region" description="Helical" evidence="9">
    <location>
        <begin position="23"/>
        <end position="43"/>
    </location>
</feature>
<comment type="pathway">
    <text evidence="2">Secondary metabolite biosynthesis.</text>
</comment>
<evidence type="ECO:0000256" key="3">
    <source>
        <dbReference type="ARBA" id="ARBA00010617"/>
    </source>
</evidence>
<evidence type="ECO:0000256" key="2">
    <source>
        <dbReference type="ARBA" id="ARBA00005179"/>
    </source>
</evidence>
<keyword evidence="4" id="KW-0349">Heme</keyword>
<keyword evidence="9" id="KW-0472">Membrane</keyword>
<evidence type="ECO:0000256" key="5">
    <source>
        <dbReference type="ARBA" id="ARBA00022723"/>
    </source>
</evidence>
<comment type="cofactor">
    <cofactor evidence="1">
        <name>heme</name>
        <dbReference type="ChEBI" id="CHEBI:30413"/>
    </cofactor>
</comment>
<comment type="caution">
    <text evidence="10">The sequence shown here is derived from an EMBL/GenBank/DDBJ whole genome shotgun (WGS) entry which is preliminary data.</text>
</comment>
<organism evidence="10 11">
    <name type="scientific">Vanrija albida</name>
    <dbReference type="NCBI Taxonomy" id="181172"/>
    <lineage>
        <taxon>Eukaryota</taxon>
        <taxon>Fungi</taxon>
        <taxon>Dikarya</taxon>
        <taxon>Basidiomycota</taxon>
        <taxon>Agaricomycotina</taxon>
        <taxon>Tremellomycetes</taxon>
        <taxon>Trichosporonales</taxon>
        <taxon>Trichosporonaceae</taxon>
        <taxon>Vanrija</taxon>
    </lineage>
</organism>
<dbReference type="InterPro" id="IPR001128">
    <property type="entry name" value="Cyt_P450"/>
</dbReference>
<dbReference type="PRINTS" id="PR00465">
    <property type="entry name" value="EP450IV"/>
</dbReference>
<evidence type="ECO:0000256" key="7">
    <source>
        <dbReference type="ARBA" id="ARBA00023004"/>
    </source>
</evidence>
<dbReference type="Proteomes" id="UP001565368">
    <property type="component" value="Unassembled WGS sequence"/>
</dbReference>
<dbReference type="PANTHER" id="PTHR24305">
    <property type="entry name" value="CYTOCHROME P450"/>
    <property type="match status" value="1"/>
</dbReference>
<evidence type="ECO:0000256" key="1">
    <source>
        <dbReference type="ARBA" id="ARBA00001971"/>
    </source>
</evidence>
<proteinExistence type="inferred from homology"/>
<dbReference type="InterPro" id="IPR002403">
    <property type="entry name" value="Cyt_P450_E_grp-IV"/>
</dbReference>
<keyword evidence="8" id="KW-0503">Monooxygenase</keyword>